<keyword evidence="4 7" id="KW-0812">Transmembrane</keyword>
<feature type="transmembrane region" description="Helical" evidence="7">
    <location>
        <begin position="103"/>
        <end position="126"/>
    </location>
</feature>
<dbReference type="Proteomes" id="UP000078532">
    <property type="component" value="Unassembled WGS sequence"/>
</dbReference>
<feature type="transmembrane region" description="Helical" evidence="7">
    <location>
        <begin position="179"/>
        <end position="200"/>
    </location>
</feature>
<dbReference type="GO" id="GO:0015297">
    <property type="term" value="F:antiporter activity"/>
    <property type="evidence" value="ECO:0007669"/>
    <property type="project" value="InterPro"/>
</dbReference>
<evidence type="ECO:0000256" key="6">
    <source>
        <dbReference type="ARBA" id="ARBA00023136"/>
    </source>
</evidence>
<evidence type="ECO:0000256" key="1">
    <source>
        <dbReference type="ARBA" id="ARBA00004651"/>
    </source>
</evidence>
<feature type="transmembrane region" description="Helical" evidence="7">
    <location>
        <begin position="402"/>
        <end position="422"/>
    </location>
</feature>
<dbReference type="GO" id="GO:0005886">
    <property type="term" value="C:plasma membrane"/>
    <property type="evidence" value="ECO:0007669"/>
    <property type="project" value="UniProtKB-SubCell"/>
</dbReference>
<dbReference type="CDD" id="cd13138">
    <property type="entry name" value="MATE_yoeA_like"/>
    <property type="match status" value="1"/>
</dbReference>
<feature type="transmembrane region" description="Helical" evidence="7">
    <location>
        <begin position="339"/>
        <end position="359"/>
    </location>
</feature>
<evidence type="ECO:0000313" key="8">
    <source>
        <dbReference type="EMBL" id="OAT82397.1"/>
    </source>
</evidence>
<comment type="subcellular location">
    <subcellularLocation>
        <location evidence="1">Cell membrane</location>
        <topology evidence="1">Multi-pass membrane protein</topology>
    </subcellularLocation>
</comment>
<feature type="transmembrane region" description="Helical" evidence="7">
    <location>
        <begin position="146"/>
        <end position="167"/>
    </location>
</feature>
<dbReference type="STRING" id="1838280.A6M21_09245"/>
<evidence type="ECO:0000256" key="7">
    <source>
        <dbReference type="SAM" id="Phobius"/>
    </source>
</evidence>
<comment type="caution">
    <text evidence="8">The sequence shown here is derived from an EMBL/GenBank/DDBJ whole genome shotgun (WGS) entry which is preliminary data.</text>
</comment>
<keyword evidence="2" id="KW-0813">Transport</keyword>
<feature type="transmembrane region" description="Helical" evidence="7">
    <location>
        <begin position="434"/>
        <end position="452"/>
    </location>
</feature>
<keyword evidence="3" id="KW-1003">Cell membrane</keyword>
<dbReference type="NCBIfam" id="TIGR00797">
    <property type="entry name" value="matE"/>
    <property type="match status" value="1"/>
</dbReference>
<dbReference type="InterPro" id="IPR048279">
    <property type="entry name" value="MdtK-like"/>
</dbReference>
<evidence type="ECO:0000313" key="9">
    <source>
        <dbReference type="Proteomes" id="UP000078532"/>
    </source>
</evidence>
<dbReference type="InterPro" id="IPR052031">
    <property type="entry name" value="Membrane_Transporter-Flippase"/>
</dbReference>
<evidence type="ECO:0000256" key="3">
    <source>
        <dbReference type="ARBA" id="ARBA00022475"/>
    </source>
</evidence>
<keyword evidence="6 7" id="KW-0472">Membrane</keyword>
<evidence type="ECO:0000256" key="4">
    <source>
        <dbReference type="ARBA" id="ARBA00022692"/>
    </source>
</evidence>
<dbReference type="PIRSF" id="PIRSF006603">
    <property type="entry name" value="DinF"/>
    <property type="match status" value="1"/>
</dbReference>
<sequence>MGYSRCKADQSRNIASKRQNRSMLRTLFIFLIPLLLSNALQSTSGTVGSIFIGRFIGVRALAALSSFFPLLFLLISFLIGLGSGSTVLIGQAYGAGRYDRMKAVVGTTLTATFVLGAVLAVLGGLFTTQVLRLMGTPADIEGMAAGFSRIMFWGLPIMFVYIVYTTFLRGSGDSKTPFYFLVVSTIISLLLYVLFIPGWFGLPRLGLNGAAYASILGPLSTLVLMLVYLHRTKHPLGLDREVRRHLGVDWGMLKTLVKIGVPTGIQMINVSLSEVAVVTLVNGFGSNATAAYGAYYQVANYVQMPAVSMGIAASVFGAQAIGAGRTGQIRDVIRDALKLNYVIGGLLMVFCYGFAREILSLFLTDPVPLDIAYRLLMITLWSYLILGNTQVLAGIMRAGGTVLGPTILSIVTIWGVEIPIAYVLSRHIGVDGIWVGYSASFVAGLCLQYLYYRLFWRQREHRALIS</sequence>
<gene>
    <name evidence="8" type="ORF">A6M21_09245</name>
</gene>
<feature type="transmembrane region" description="Helical" evidence="7">
    <location>
        <begin position="58"/>
        <end position="82"/>
    </location>
</feature>
<organism evidence="8 9">
    <name type="scientific">Desulfotomaculum copahuensis</name>
    <dbReference type="NCBI Taxonomy" id="1838280"/>
    <lineage>
        <taxon>Bacteria</taxon>
        <taxon>Bacillati</taxon>
        <taxon>Bacillota</taxon>
        <taxon>Clostridia</taxon>
        <taxon>Eubacteriales</taxon>
        <taxon>Desulfotomaculaceae</taxon>
        <taxon>Desulfotomaculum</taxon>
    </lineage>
</organism>
<protein>
    <submittedName>
        <fullName evidence="8">MATE family efflux transporter</fullName>
    </submittedName>
</protein>
<evidence type="ECO:0000256" key="2">
    <source>
        <dbReference type="ARBA" id="ARBA00022448"/>
    </source>
</evidence>
<dbReference type="PANTHER" id="PTHR43549:SF3">
    <property type="entry name" value="MULTIDRUG RESISTANCE PROTEIN YPNP-RELATED"/>
    <property type="match status" value="1"/>
</dbReference>
<reference evidence="8 9" key="1">
    <citation type="submission" date="2016-04" db="EMBL/GenBank/DDBJ databases">
        <authorList>
            <person name="Evans L.H."/>
            <person name="Alamgir A."/>
            <person name="Owens N."/>
            <person name="Weber N.D."/>
            <person name="Virtaneva K."/>
            <person name="Barbian K."/>
            <person name="Babar A."/>
            <person name="Rosenke K."/>
        </authorList>
    </citation>
    <scope>NUCLEOTIDE SEQUENCE [LARGE SCALE GENOMIC DNA]</scope>
    <source>
        <strain evidence="8 9">LMa1</strain>
    </source>
</reference>
<keyword evidence="5 7" id="KW-1133">Transmembrane helix</keyword>
<dbReference type="InterPro" id="IPR002528">
    <property type="entry name" value="MATE_fam"/>
</dbReference>
<accession>A0A1B7LFI0</accession>
<dbReference type="Pfam" id="PF01554">
    <property type="entry name" value="MatE"/>
    <property type="match status" value="2"/>
</dbReference>
<dbReference type="OrthoDB" id="9776324at2"/>
<feature type="transmembrane region" description="Helical" evidence="7">
    <location>
        <begin position="371"/>
        <end position="395"/>
    </location>
</feature>
<evidence type="ECO:0000256" key="5">
    <source>
        <dbReference type="ARBA" id="ARBA00022989"/>
    </source>
</evidence>
<keyword evidence="9" id="KW-1185">Reference proteome</keyword>
<dbReference type="PANTHER" id="PTHR43549">
    <property type="entry name" value="MULTIDRUG RESISTANCE PROTEIN YPNP-RELATED"/>
    <property type="match status" value="1"/>
</dbReference>
<proteinExistence type="predicted"/>
<name>A0A1B7LFI0_9FIRM</name>
<feature type="transmembrane region" description="Helical" evidence="7">
    <location>
        <begin position="212"/>
        <end position="230"/>
    </location>
</feature>
<dbReference type="EMBL" id="LYVF01000137">
    <property type="protein sequence ID" value="OAT82397.1"/>
    <property type="molecule type" value="Genomic_DNA"/>
</dbReference>
<dbReference type="GO" id="GO:0042910">
    <property type="term" value="F:xenobiotic transmembrane transporter activity"/>
    <property type="evidence" value="ECO:0007669"/>
    <property type="project" value="InterPro"/>
</dbReference>
<dbReference type="AlphaFoldDB" id="A0A1B7LFI0"/>